<dbReference type="InterPro" id="IPR017549">
    <property type="entry name" value="APMV_L690"/>
</dbReference>
<evidence type="ECO:0000256" key="1">
    <source>
        <dbReference type="SAM" id="MobiDB-lite"/>
    </source>
</evidence>
<dbReference type="AlphaFoldDB" id="A0AAE4V5W4"/>
<sequence>MTTSSFRSGVVCAALLVTAIASATACAPAQSADVAAQSGHENRYTTATLAANADSHGAPLVLDDMVNAWGLAIRPQGAGGHFWVGAGGASFEFVGDVTASPVPALRTLHQDELRKVTVPGADSDTSDAGGGKTTGVVFNPAPSTSDSFVVSGQPVEVDGHQQMLAGSSRFLFATDSGRLSAWTEQGADGRIVRHDGPALEMFNGEPQGMNFFGLALAPGRDDTLWAADFGVDPQIRQFDKTWHPVVTEGFANPFATGELIDPADPGRGRHARPGDPAPFNIVALGDRVFVTYAVTKSAEGSPDATEFDAGEEDSLDAEQEAASGDRPDRGKVAEFDAAGTLVRVLDDGGRLNAPWGIALAPADFGDLGGTILVGNFGGAGHIAAFDDATGAFVDYVRDEAGTVLGIEGLWGLLFGNGESLGDSDSLYYTAGPADERDGIFGRLRAAN</sequence>
<protein>
    <submittedName>
        <fullName evidence="3">TIGR03118 family protein</fullName>
    </submittedName>
</protein>
<dbReference type="Proteomes" id="UP001185863">
    <property type="component" value="Unassembled WGS sequence"/>
</dbReference>
<name>A0AAE4V5W4_9NOCA</name>
<dbReference type="NCBIfam" id="TIGR03118">
    <property type="entry name" value="PEPCTERM_chp_1"/>
    <property type="match status" value="1"/>
</dbReference>
<reference evidence="3" key="1">
    <citation type="submission" date="2023-10" db="EMBL/GenBank/DDBJ databases">
        <title>Development of a sustainable strategy for remediation of hydrocarbon-contaminated territories based on the waste exchange concept.</title>
        <authorList>
            <person name="Krivoruchko A."/>
        </authorList>
    </citation>
    <scope>NUCLEOTIDE SEQUENCE</scope>
    <source>
        <strain evidence="3">IEGM 68</strain>
    </source>
</reference>
<feature type="chain" id="PRO_5042111313" evidence="2">
    <location>
        <begin position="24"/>
        <end position="447"/>
    </location>
</feature>
<evidence type="ECO:0000313" key="4">
    <source>
        <dbReference type="Proteomes" id="UP001185863"/>
    </source>
</evidence>
<feature type="signal peptide" evidence="2">
    <location>
        <begin position="1"/>
        <end position="23"/>
    </location>
</feature>
<comment type="caution">
    <text evidence="3">The sequence shown here is derived from an EMBL/GenBank/DDBJ whole genome shotgun (WGS) entry which is preliminary data.</text>
</comment>
<organism evidence="3 4">
    <name type="scientific">Rhodococcus oxybenzonivorans</name>
    <dbReference type="NCBI Taxonomy" id="1990687"/>
    <lineage>
        <taxon>Bacteria</taxon>
        <taxon>Bacillati</taxon>
        <taxon>Actinomycetota</taxon>
        <taxon>Actinomycetes</taxon>
        <taxon>Mycobacteriales</taxon>
        <taxon>Nocardiaceae</taxon>
        <taxon>Rhodococcus</taxon>
    </lineage>
</organism>
<dbReference type="RefSeq" id="WP_317744964.1">
    <property type="nucleotide sequence ID" value="NZ_JAWLUP010000220.1"/>
</dbReference>
<proteinExistence type="predicted"/>
<feature type="compositionally biased region" description="Acidic residues" evidence="1">
    <location>
        <begin position="305"/>
        <end position="319"/>
    </location>
</feature>
<gene>
    <name evidence="3" type="ORF">R4315_30310</name>
</gene>
<accession>A0AAE4V5W4</accession>
<evidence type="ECO:0000256" key="2">
    <source>
        <dbReference type="SAM" id="SignalP"/>
    </source>
</evidence>
<dbReference type="PROSITE" id="PS51257">
    <property type="entry name" value="PROKAR_LIPOPROTEIN"/>
    <property type="match status" value="1"/>
</dbReference>
<dbReference type="SUPFAM" id="SSF75011">
    <property type="entry name" value="3-carboxy-cis,cis-mucoante lactonizing enzyme"/>
    <property type="match status" value="1"/>
</dbReference>
<evidence type="ECO:0000313" key="3">
    <source>
        <dbReference type="EMBL" id="MDV7268812.1"/>
    </source>
</evidence>
<dbReference type="EMBL" id="JAWLUP010000220">
    <property type="protein sequence ID" value="MDV7268812.1"/>
    <property type="molecule type" value="Genomic_DNA"/>
</dbReference>
<keyword evidence="2" id="KW-0732">Signal</keyword>
<feature type="region of interest" description="Disordered" evidence="1">
    <location>
        <begin position="300"/>
        <end position="330"/>
    </location>
</feature>